<evidence type="ECO:0000313" key="3">
    <source>
        <dbReference type="EMBL" id="GAX91994.1"/>
    </source>
</evidence>
<feature type="domain" description="Glycosyl transferase family 1" evidence="1">
    <location>
        <begin position="214"/>
        <end position="377"/>
    </location>
</feature>
<dbReference type="AlphaFoldDB" id="A0A292YU61"/>
<dbReference type="Gene3D" id="3.40.50.2000">
    <property type="entry name" value="Glycogen Phosphorylase B"/>
    <property type="match status" value="2"/>
</dbReference>
<sequence length="403" mass="46965">MKILLATFWYLPHVGGVDTYLRILREGLEKRGHQVDIMAHHPPMNSVYLVTGERVVEKKPILFPMHDMMMDYFDQELPDLDNWARYREIERYVFEMASVLLGLDDYDIIHTHDVISTRAFSRVKPANIPHVATIHGLLMEEFFITKEIEQEGTMRWKYSFVEEHLGASSPDATILPSEWLRREYINRFFVPPDNLTVIPYGLNTEKIIRETDSIKRIPRSDNKLVIICPARLVPYKGQRYLLEALAKLTGFRDDFVCQFAGDGQMRKELEELAEELNLQDHVEFLGNRKDIHYLFKQADLFVLPTLVENHSLAVMEAQVTGLPVITTRVGGNPELVSHLHTGMLVEPRSVMELCQAILTLMNNPELRKNMAENSKHWARKYWRPDIMVERTLDVYRKAADKYK</sequence>
<dbReference type="GO" id="GO:0016757">
    <property type="term" value="F:glycosyltransferase activity"/>
    <property type="evidence" value="ECO:0007669"/>
    <property type="project" value="InterPro"/>
</dbReference>
<dbReference type="InterPro" id="IPR028098">
    <property type="entry name" value="Glyco_trans_4-like_N"/>
</dbReference>
<keyword evidence="4" id="KW-1185">Reference proteome</keyword>
<dbReference type="EMBL" id="BDUF01000112">
    <property type="protein sequence ID" value="GAX91994.1"/>
    <property type="molecule type" value="Genomic_DNA"/>
</dbReference>
<dbReference type="Pfam" id="PF00534">
    <property type="entry name" value="Glycos_transf_1"/>
    <property type="match status" value="1"/>
</dbReference>
<dbReference type="PANTHER" id="PTHR12526">
    <property type="entry name" value="GLYCOSYLTRANSFERASE"/>
    <property type="match status" value="1"/>
</dbReference>
<reference evidence="4" key="1">
    <citation type="submission" date="2017-07" db="EMBL/GenBank/DDBJ databases">
        <title>Draft genome sequence of Effusibacillus lacus strain skLN1.</title>
        <authorList>
            <person name="Watanabe M."/>
            <person name="Kojima H."/>
            <person name="Fukui M."/>
        </authorList>
    </citation>
    <scope>NUCLEOTIDE SEQUENCE [LARGE SCALE GENOMIC DNA]</scope>
    <source>
        <strain evidence="4">skLN1</strain>
    </source>
</reference>
<dbReference type="RefSeq" id="WP_096184328.1">
    <property type="nucleotide sequence ID" value="NZ_BDUF01000112.1"/>
</dbReference>
<dbReference type="PANTHER" id="PTHR12526:SF634">
    <property type="entry name" value="BLL3361 PROTEIN"/>
    <property type="match status" value="1"/>
</dbReference>
<comment type="caution">
    <text evidence="3">The sequence shown here is derived from an EMBL/GenBank/DDBJ whole genome shotgun (WGS) entry which is preliminary data.</text>
</comment>
<name>A0A292YU61_9BACL</name>
<protein>
    <submittedName>
        <fullName evidence="3">Glycosyl transferase</fullName>
    </submittedName>
</protein>
<dbReference type="CDD" id="cd03801">
    <property type="entry name" value="GT4_PimA-like"/>
    <property type="match status" value="1"/>
</dbReference>
<evidence type="ECO:0000313" key="4">
    <source>
        <dbReference type="Proteomes" id="UP000217785"/>
    </source>
</evidence>
<gene>
    <name evidence="3" type="ORF">EFBL_3685</name>
</gene>
<organism evidence="3 4">
    <name type="scientific">Effusibacillus lacus</name>
    <dbReference type="NCBI Taxonomy" id="1348429"/>
    <lineage>
        <taxon>Bacteria</taxon>
        <taxon>Bacillati</taxon>
        <taxon>Bacillota</taxon>
        <taxon>Bacilli</taxon>
        <taxon>Bacillales</taxon>
        <taxon>Alicyclobacillaceae</taxon>
        <taxon>Effusibacillus</taxon>
    </lineage>
</organism>
<accession>A0A292YU61</accession>
<dbReference type="Proteomes" id="UP000217785">
    <property type="component" value="Unassembled WGS sequence"/>
</dbReference>
<evidence type="ECO:0000259" key="2">
    <source>
        <dbReference type="Pfam" id="PF13439"/>
    </source>
</evidence>
<keyword evidence="3" id="KW-0808">Transferase</keyword>
<proteinExistence type="predicted"/>
<dbReference type="OrthoDB" id="9815550at2"/>
<dbReference type="InterPro" id="IPR001296">
    <property type="entry name" value="Glyco_trans_1"/>
</dbReference>
<dbReference type="SUPFAM" id="SSF53756">
    <property type="entry name" value="UDP-Glycosyltransferase/glycogen phosphorylase"/>
    <property type="match status" value="1"/>
</dbReference>
<feature type="domain" description="Glycosyltransferase subfamily 4-like N-terminal" evidence="2">
    <location>
        <begin position="14"/>
        <end position="206"/>
    </location>
</feature>
<evidence type="ECO:0000259" key="1">
    <source>
        <dbReference type="Pfam" id="PF00534"/>
    </source>
</evidence>
<dbReference type="Pfam" id="PF13439">
    <property type="entry name" value="Glyco_transf_4"/>
    <property type="match status" value="1"/>
</dbReference>